<dbReference type="Gene3D" id="4.10.320.10">
    <property type="entry name" value="E3-binding domain"/>
    <property type="match status" value="1"/>
</dbReference>
<keyword evidence="11" id="KW-1185">Reference proteome</keyword>
<dbReference type="InterPro" id="IPR050743">
    <property type="entry name" value="2-oxoacid_DH_E2_comp"/>
</dbReference>
<dbReference type="InterPro" id="IPR023213">
    <property type="entry name" value="CAT-like_dom_sf"/>
</dbReference>
<evidence type="ECO:0000313" key="10">
    <source>
        <dbReference type="EMBL" id="GAA1879260.1"/>
    </source>
</evidence>
<evidence type="ECO:0000256" key="5">
    <source>
        <dbReference type="ARBA" id="ARBA00023315"/>
    </source>
</evidence>
<dbReference type="SUPFAM" id="SSF47005">
    <property type="entry name" value="Peripheral subunit-binding domain of 2-oxo acid dehydrogenase complex"/>
    <property type="match status" value="1"/>
</dbReference>
<evidence type="ECO:0000259" key="8">
    <source>
        <dbReference type="PROSITE" id="PS50968"/>
    </source>
</evidence>
<gene>
    <name evidence="10" type="ORF">GCM10009836_70780</name>
</gene>
<evidence type="ECO:0000256" key="7">
    <source>
        <dbReference type="SAM" id="MobiDB-lite"/>
    </source>
</evidence>
<comment type="caution">
    <text evidence="10">The sequence shown here is derived from an EMBL/GenBank/DDBJ whole genome shotgun (WGS) entry which is preliminary data.</text>
</comment>
<dbReference type="InterPro" id="IPR011053">
    <property type="entry name" value="Single_hybrid_motif"/>
</dbReference>
<dbReference type="PROSITE" id="PS50968">
    <property type="entry name" value="BIOTINYL_LIPOYL"/>
    <property type="match status" value="1"/>
</dbReference>
<comment type="similarity">
    <text evidence="2 6">Belongs to the 2-oxoacid dehydrogenase family.</text>
</comment>
<dbReference type="EC" id="2.3.1.-" evidence="6"/>
<dbReference type="SUPFAM" id="SSF52777">
    <property type="entry name" value="CoA-dependent acyltransferases"/>
    <property type="match status" value="1"/>
</dbReference>
<dbReference type="InterPro" id="IPR036625">
    <property type="entry name" value="E3-bd_dom_sf"/>
</dbReference>
<dbReference type="Pfam" id="PF00198">
    <property type="entry name" value="2-oxoacid_dh"/>
    <property type="match status" value="1"/>
</dbReference>
<comment type="cofactor">
    <cofactor evidence="1 6">
        <name>(R)-lipoate</name>
        <dbReference type="ChEBI" id="CHEBI:83088"/>
    </cofactor>
</comment>
<dbReference type="RefSeq" id="WP_344427645.1">
    <property type="nucleotide sequence ID" value="NZ_BAAAQK010000029.1"/>
</dbReference>
<keyword evidence="3 6" id="KW-0808">Transferase</keyword>
<feature type="compositionally biased region" description="Basic and acidic residues" evidence="7">
    <location>
        <begin position="169"/>
        <end position="182"/>
    </location>
</feature>
<dbReference type="EMBL" id="BAAAQK010000029">
    <property type="protein sequence ID" value="GAA1879260.1"/>
    <property type="molecule type" value="Genomic_DNA"/>
</dbReference>
<dbReference type="PANTHER" id="PTHR43178">
    <property type="entry name" value="DIHYDROLIPOAMIDE ACETYLTRANSFERASE COMPONENT OF PYRUVATE DEHYDROGENASE COMPLEX"/>
    <property type="match status" value="1"/>
</dbReference>
<dbReference type="InterPro" id="IPR001078">
    <property type="entry name" value="2-oxoacid_DH_actylTfrase"/>
</dbReference>
<dbReference type="Pfam" id="PF00364">
    <property type="entry name" value="Biotin_lipoyl"/>
    <property type="match status" value="1"/>
</dbReference>
<reference evidence="10 11" key="1">
    <citation type="journal article" date="2019" name="Int. J. Syst. Evol. Microbiol.">
        <title>The Global Catalogue of Microorganisms (GCM) 10K type strain sequencing project: providing services to taxonomists for standard genome sequencing and annotation.</title>
        <authorList>
            <consortium name="The Broad Institute Genomics Platform"/>
            <consortium name="The Broad Institute Genome Sequencing Center for Infectious Disease"/>
            <person name="Wu L."/>
            <person name="Ma J."/>
        </authorList>
    </citation>
    <scope>NUCLEOTIDE SEQUENCE [LARGE SCALE GENOMIC DNA]</scope>
    <source>
        <strain evidence="10 11">JCM 16009</strain>
    </source>
</reference>
<keyword evidence="5 6" id="KW-0012">Acyltransferase</keyword>
<keyword evidence="4 6" id="KW-0450">Lipoyl</keyword>
<evidence type="ECO:0000256" key="6">
    <source>
        <dbReference type="RuleBase" id="RU003423"/>
    </source>
</evidence>
<dbReference type="Gene3D" id="3.30.559.10">
    <property type="entry name" value="Chloramphenicol acetyltransferase-like domain"/>
    <property type="match status" value="1"/>
</dbReference>
<evidence type="ECO:0000256" key="4">
    <source>
        <dbReference type="ARBA" id="ARBA00022823"/>
    </source>
</evidence>
<dbReference type="PROSITE" id="PS51826">
    <property type="entry name" value="PSBD"/>
    <property type="match status" value="1"/>
</dbReference>
<dbReference type="InterPro" id="IPR004167">
    <property type="entry name" value="PSBD"/>
</dbReference>
<dbReference type="InterPro" id="IPR000089">
    <property type="entry name" value="Biotin_lipoyl"/>
</dbReference>
<evidence type="ECO:0000256" key="3">
    <source>
        <dbReference type="ARBA" id="ARBA00022679"/>
    </source>
</evidence>
<name>A0ABN2NPD8_9PSEU</name>
<dbReference type="CDD" id="cd06849">
    <property type="entry name" value="lipoyl_domain"/>
    <property type="match status" value="1"/>
</dbReference>
<proteinExistence type="inferred from homology"/>
<feature type="region of interest" description="Disordered" evidence="7">
    <location>
        <begin position="163"/>
        <end position="203"/>
    </location>
</feature>
<protein>
    <recommendedName>
        <fullName evidence="6">Dihydrolipoamide acetyltransferase component of pyruvate dehydrogenase complex</fullName>
        <ecNumber evidence="6">2.3.1.-</ecNumber>
    </recommendedName>
</protein>
<dbReference type="Pfam" id="PF02817">
    <property type="entry name" value="E3_binding"/>
    <property type="match status" value="1"/>
</dbReference>
<dbReference type="PANTHER" id="PTHR43178:SF5">
    <property type="entry name" value="LIPOAMIDE ACYLTRANSFERASE COMPONENT OF BRANCHED-CHAIN ALPHA-KETO ACID DEHYDROGENASE COMPLEX, MITOCHONDRIAL"/>
    <property type="match status" value="1"/>
</dbReference>
<feature type="region of interest" description="Disordered" evidence="7">
    <location>
        <begin position="78"/>
        <end position="143"/>
    </location>
</feature>
<feature type="domain" description="Lipoyl-binding" evidence="8">
    <location>
        <begin position="2"/>
        <end position="77"/>
    </location>
</feature>
<feature type="compositionally biased region" description="Gly residues" evidence="7">
    <location>
        <begin position="86"/>
        <end position="99"/>
    </location>
</feature>
<dbReference type="Gene3D" id="2.40.50.100">
    <property type="match status" value="1"/>
</dbReference>
<evidence type="ECO:0000259" key="9">
    <source>
        <dbReference type="PROSITE" id="PS51826"/>
    </source>
</evidence>
<evidence type="ECO:0000256" key="2">
    <source>
        <dbReference type="ARBA" id="ARBA00007317"/>
    </source>
</evidence>
<accession>A0ABN2NPD8</accession>
<dbReference type="SUPFAM" id="SSF51230">
    <property type="entry name" value="Single hybrid motif"/>
    <property type="match status" value="1"/>
</dbReference>
<sequence>MSDVFRLPDVGEGLTEAEIATWHVAPGDTVTVNQVLVEIETAKALVELPSPYAGTVGELLVAEGATVAVGEPIIAIETGAPSASGGSSGGAPAGEGGAKIGEAGADGRIATLVGYGPRPGTATRRPRKGRAAASGAPGGGGGVAPAAVAPEIVAGEQAAAQVGPAAAEAAEHAADSARDQRDGGGTPAEHAERPTNGDHSLVPLAKPPVRRMAKDLGVDLRTVTGSGAGGVITREDVQAAVAGNGSAALAGATDAGGAASGSAPGDGVGGVSVAVGGVAVGGAGGSGAAAGGAAVAAPAAFVDGVRREPIRGVRKATAAAMVQSAFTAPHVTEFLTVDVTETMALRDRLRADKAYADVRVTPLALVAKAVCLAARRTPAVNASWDERAGEIVYYEHVRLGIAAATPRGLIVPKIRDADRLDLHGLASALGALTETARSGKTAPADLVGGTITITNVGVFGVDTGTPILSPGEAAILAVGSIKPAPWVVDGELAVRTVCQLALSFDHRLVDGEQGSRFLADVGALLEDPARAILW</sequence>
<dbReference type="Proteomes" id="UP001500449">
    <property type="component" value="Unassembled WGS sequence"/>
</dbReference>
<evidence type="ECO:0000256" key="1">
    <source>
        <dbReference type="ARBA" id="ARBA00001938"/>
    </source>
</evidence>
<feature type="domain" description="Peripheral subunit-binding (PSBD)" evidence="9">
    <location>
        <begin position="204"/>
        <end position="241"/>
    </location>
</feature>
<organism evidence="10 11">
    <name type="scientific">Pseudonocardia ailaonensis</name>
    <dbReference type="NCBI Taxonomy" id="367279"/>
    <lineage>
        <taxon>Bacteria</taxon>
        <taxon>Bacillati</taxon>
        <taxon>Actinomycetota</taxon>
        <taxon>Actinomycetes</taxon>
        <taxon>Pseudonocardiales</taxon>
        <taxon>Pseudonocardiaceae</taxon>
        <taxon>Pseudonocardia</taxon>
    </lineage>
</organism>
<evidence type="ECO:0000313" key="11">
    <source>
        <dbReference type="Proteomes" id="UP001500449"/>
    </source>
</evidence>